<keyword evidence="5 9" id="KW-0997">Cell inner membrane</keyword>
<evidence type="ECO:0000256" key="4">
    <source>
        <dbReference type="ARBA" id="ARBA00022481"/>
    </source>
</evidence>
<evidence type="ECO:0000256" key="2">
    <source>
        <dbReference type="ARBA" id="ARBA00008358"/>
    </source>
</evidence>
<dbReference type="SUPFAM" id="SSF54523">
    <property type="entry name" value="Pili subunits"/>
    <property type="match status" value="1"/>
</dbReference>
<evidence type="ECO:0000313" key="12">
    <source>
        <dbReference type="Proteomes" id="UP000198607"/>
    </source>
</evidence>
<dbReference type="PANTHER" id="PTHR38779">
    <property type="entry name" value="TYPE II SECRETION SYSTEM PROTEIN I-RELATED"/>
    <property type="match status" value="1"/>
</dbReference>
<evidence type="ECO:0000256" key="7">
    <source>
        <dbReference type="ARBA" id="ARBA00022989"/>
    </source>
</evidence>
<proteinExistence type="inferred from homology"/>
<organism evidence="11 12">
    <name type="scientific">Propionivibrio dicarboxylicus</name>
    <dbReference type="NCBI Taxonomy" id="83767"/>
    <lineage>
        <taxon>Bacteria</taxon>
        <taxon>Pseudomonadati</taxon>
        <taxon>Pseudomonadota</taxon>
        <taxon>Betaproteobacteria</taxon>
        <taxon>Rhodocyclales</taxon>
        <taxon>Rhodocyclaceae</taxon>
        <taxon>Propionivibrio</taxon>
    </lineage>
</organism>
<dbReference type="InterPro" id="IPR010052">
    <property type="entry name" value="T2SS_protein-GspI"/>
</dbReference>
<feature type="transmembrane region" description="Helical" evidence="9">
    <location>
        <begin position="20"/>
        <end position="42"/>
    </location>
</feature>
<dbReference type="STRING" id="83767.SAMN05660652_01426"/>
<dbReference type="AlphaFoldDB" id="A0A1G8AM19"/>
<evidence type="ECO:0000313" key="11">
    <source>
        <dbReference type="EMBL" id="SDH21806.1"/>
    </source>
</evidence>
<evidence type="ECO:0000256" key="6">
    <source>
        <dbReference type="ARBA" id="ARBA00022692"/>
    </source>
</evidence>
<dbReference type="Pfam" id="PF07963">
    <property type="entry name" value="N_methyl"/>
    <property type="match status" value="1"/>
</dbReference>
<keyword evidence="7 9" id="KW-1133">Transmembrane helix</keyword>
<name>A0A1G8AM19_9RHOO</name>
<comment type="similarity">
    <text evidence="2 9">Belongs to the GSP I family.</text>
</comment>
<dbReference type="NCBIfam" id="TIGR01707">
    <property type="entry name" value="gspI"/>
    <property type="match status" value="1"/>
</dbReference>
<evidence type="ECO:0000256" key="5">
    <source>
        <dbReference type="ARBA" id="ARBA00022519"/>
    </source>
</evidence>
<dbReference type="Gene3D" id="3.30.1300.30">
    <property type="entry name" value="GSPII I/J protein-like"/>
    <property type="match status" value="1"/>
</dbReference>
<dbReference type="InterPro" id="IPR045584">
    <property type="entry name" value="Pilin-like"/>
</dbReference>
<accession>A0A1G8AM19</accession>
<protein>
    <recommendedName>
        <fullName evidence="9">Type II secretion system protein I</fullName>
        <shortName evidence="9">T2SS minor pseudopilin I</shortName>
    </recommendedName>
</protein>
<comment type="subunit">
    <text evidence="9">Type II secretion is composed of four main components: the outer membrane complex, the inner membrane complex, the cytoplasmic secretion ATPase and the periplasm-spanning pseudopilus.</text>
</comment>
<keyword evidence="4 9" id="KW-0488">Methylation</keyword>
<dbReference type="GO" id="GO:0015628">
    <property type="term" value="P:protein secretion by the type II secretion system"/>
    <property type="evidence" value="ECO:0007669"/>
    <property type="project" value="UniProtKB-UniRule"/>
</dbReference>
<evidence type="ECO:0000256" key="8">
    <source>
        <dbReference type="ARBA" id="ARBA00023136"/>
    </source>
</evidence>
<reference evidence="11 12" key="1">
    <citation type="submission" date="2016-10" db="EMBL/GenBank/DDBJ databases">
        <authorList>
            <person name="de Groot N.N."/>
        </authorList>
    </citation>
    <scope>NUCLEOTIDE SEQUENCE [LARGE SCALE GENOMIC DNA]</scope>
    <source>
        <strain evidence="11 12">DSM 5885</strain>
    </source>
</reference>
<gene>
    <name evidence="11" type="ORF">SAMN05660652_01426</name>
</gene>
<dbReference type="GO" id="GO:0015627">
    <property type="term" value="C:type II protein secretion system complex"/>
    <property type="evidence" value="ECO:0007669"/>
    <property type="project" value="UniProtKB-UniRule"/>
</dbReference>
<keyword evidence="3" id="KW-1003">Cell membrane</keyword>
<dbReference type="Pfam" id="PF02501">
    <property type="entry name" value="T2SSI"/>
    <property type="match status" value="1"/>
</dbReference>
<comment type="subcellular location">
    <subcellularLocation>
        <location evidence="1 9">Cell inner membrane</location>
        <topology evidence="1 9">Single-pass membrane protein</topology>
    </subcellularLocation>
</comment>
<evidence type="ECO:0000259" key="10">
    <source>
        <dbReference type="Pfam" id="PF02501"/>
    </source>
</evidence>
<dbReference type="InterPro" id="IPR012902">
    <property type="entry name" value="N_methyl_site"/>
</dbReference>
<dbReference type="PROSITE" id="PS00409">
    <property type="entry name" value="PROKAR_NTER_METHYL"/>
    <property type="match status" value="1"/>
</dbReference>
<evidence type="ECO:0000256" key="9">
    <source>
        <dbReference type="RuleBase" id="RU368030"/>
    </source>
</evidence>
<sequence length="131" mass="14621">MHWAESKYVMRCKGFTLLETLVALAVIAIAMGAALRSTYLAIDTIGDLKARSAAAWVAQNVINEIQATQLFPEFGTRNGKATQGLQTFQWRQDVTPTQNTSFRRVEVSVSLPEDPEHHLARQVSYVARKTN</sequence>
<keyword evidence="8 9" id="KW-0472">Membrane</keyword>
<dbReference type="PANTHER" id="PTHR38779:SF2">
    <property type="entry name" value="TYPE II SECRETION SYSTEM PROTEIN I-RELATED"/>
    <property type="match status" value="1"/>
</dbReference>
<dbReference type="Proteomes" id="UP000198607">
    <property type="component" value="Unassembled WGS sequence"/>
</dbReference>
<evidence type="ECO:0000256" key="3">
    <source>
        <dbReference type="ARBA" id="ARBA00022475"/>
    </source>
</evidence>
<dbReference type="EMBL" id="FNCY01000004">
    <property type="protein sequence ID" value="SDH21806.1"/>
    <property type="molecule type" value="Genomic_DNA"/>
</dbReference>
<keyword evidence="12" id="KW-1185">Reference proteome</keyword>
<evidence type="ECO:0000256" key="1">
    <source>
        <dbReference type="ARBA" id="ARBA00004377"/>
    </source>
</evidence>
<dbReference type="GO" id="GO:0005886">
    <property type="term" value="C:plasma membrane"/>
    <property type="evidence" value="ECO:0007669"/>
    <property type="project" value="UniProtKB-SubCell"/>
</dbReference>
<comment type="function">
    <text evidence="9">Component of the type II secretion system required for the energy-dependent secretion of extracellular factors such as proteases and toxins from the periplasm.</text>
</comment>
<keyword evidence="6 9" id="KW-0812">Transmembrane</keyword>
<feature type="domain" description="Type II secretion system protein GspI C-terminal" evidence="10">
    <location>
        <begin position="48"/>
        <end position="126"/>
    </location>
</feature>
<comment type="PTM">
    <text evidence="9">Cleaved by prepilin peptidase.</text>
</comment>
<dbReference type="NCBIfam" id="TIGR02532">
    <property type="entry name" value="IV_pilin_GFxxxE"/>
    <property type="match status" value="1"/>
</dbReference>
<dbReference type="InterPro" id="IPR003413">
    <property type="entry name" value="T2SS_GspI_C"/>
</dbReference>